<evidence type="ECO:0000313" key="4">
    <source>
        <dbReference type="Proteomes" id="UP000023541"/>
    </source>
</evidence>
<dbReference type="RefSeq" id="WP_034240354.1">
    <property type="nucleotide sequence ID" value="NZ_AQRA01000002.1"/>
</dbReference>
<organism evidence="3 4">
    <name type="scientific">Aquimarina atlantica</name>
    <dbReference type="NCBI Taxonomy" id="1317122"/>
    <lineage>
        <taxon>Bacteria</taxon>
        <taxon>Pseudomonadati</taxon>
        <taxon>Bacteroidota</taxon>
        <taxon>Flavobacteriia</taxon>
        <taxon>Flavobacteriales</taxon>
        <taxon>Flavobacteriaceae</taxon>
        <taxon>Aquimarina</taxon>
    </lineage>
</organism>
<reference evidence="3 4" key="1">
    <citation type="submission" date="2014-04" db="EMBL/GenBank/DDBJ databases">
        <title>Aquimarina sp. 22II-S11-z7 Genome Sequencing.</title>
        <authorList>
            <person name="Lai Q."/>
        </authorList>
    </citation>
    <scope>NUCLEOTIDE SEQUENCE [LARGE SCALE GENOMIC DNA]</scope>
    <source>
        <strain evidence="3 4">22II-S11-z7</strain>
    </source>
</reference>
<dbReference type="OrthoDB" id="704821at2"/>
<dbReference type="EMBL" id="AQRA01000002">
    <property type="protein sequence ID" value="EZH75175.1"/>
    <property type="molecule type" value="Genomic_DNA"/>
</dbReference>
<dbReference type="eggNOG" id="ENOG5031S92">
    <property type="taxonomic scope" value="Bacteria"/>
</dbReference>
<keyword evidence="4" id="KW-1185">Reference proteome</keyword>
<dbReference type="STRING" id="1317122.ATO12_10660"/>
<feature type="domain" description="Putative auto-transporter adhesin head GIN" evidence="2">
    <location>
        <begin position="30"/>
        <end position="208"/>
    </location>
</feature>
<evidence type="ECO:0000313" key="3">
    <source>
        <dbReference type="EMBL" id="EZH75175.1"/>
    </source>
</evidence>
<dbReference type="Pfam" id="PF10988">
    <property type="entry name" value="DUF2807"/>
    <property type="match status" value="1"/>
</dbReference>
<gene>
    <name evidence="3" type="ORF">ATO12_10660</name>
</gene>
<accession>A0A023BYW2</accession>
<feature type="chain" id="PRO_5001512087" description="Putative auto-transporter adhesin head GIN domain-containing protein" evidence="1">
    <location>
        <begin position="19"/>
        <end position="225"/>
    </location>
</feature>
<sequence length="225" mass="25290">MKKLIFLFMFLWVALGQAQEDVKTKNLDYFTEVKVFDKIKVTLVKSDKHKVIITGYKRYDVEIIQEGLILKIRMSLDNLWDKSNTEVLVHYEELRKIDANEGSTVEVKDILDRNKLDLRAQEGAVIQAKAETETVFVKAVTGGEVHLEGIAKEQEVVINSGGKYYGSEFETKKTQVKISAGGVAEVNAKDYVKANTNAGGTIRIYGDPKQKDTKKFLGGKIVEVN</sequence>
<evidence type="ECO:0000256" key="1">
    <source>
        <dbReference type="SAM" id="SignalP"/>
    </source>
</evidence>
<proteinExistence type="predicted"/>
<dbReference type="Proteomes" id="UP000023541">
    <property type="component" value="Unassembled WGS sequence"/>
</dbReference>
<evidence type="ECO:0000259" key="2">
    <source>
        <dbReference type="Pfam" id="PF10988"/>
    </source>
</evidence>
<dbReference type="Gene3D" id="2.160.20.120">
    <property type="match status" value="1"/>
</dbReference>
<comment type="caution">
    <text evidence="3">The sequence shown here is derived from an EMBL/GenBank/DDBJ whole genome shotgun (WGS) entry which is preliminary data.</text>
</comment>
<protein>
    <recommendedName>
        <fullName evidence="2">Putative auto-transporter adhesin head GIN domain-containing protein</fullName>
    </recommendedName>
</protein>
<name>A0A023BYW2_9FLAO</name>
<dbReference type="InterPro" id="IPR021255">
    <property type="entry name" value="DUF2807"/>
</dbReference>
<feature type="signal peptide" evidence="1">
    <location>
        <begin position="1"/>
        <end position="18"/>
    </location>
</feature>
<dbReference type="AlphaFoldDB" id="A0A023BYW2"/>
<keyword evidence="1" id="KW-0732">Signal</keyword>